<evidence type="ECO:0000256" key="3">
    <source>
        <dbReference type="ARBA" id="ARBA00011097"/>
    </source>
</evidence>
<dbReference type="PANTHER" id="PTHR16523">
    <property type="entry name" value="PEST PROTEOLYTIC SIGNAL-CONTAINING NUCLEAR PROTEIN"/>
    <property type="match status" value="1"/>
</dbReference>
<evidence type="ECO:0000256" key="5">
    <source>
        <dbReference type="ARBA" id="ARBA00022553"/>
    </source>
</evidence>
<comment type="subunit">
    <text evidence="3">Interacts with UHRF2/NIRF.</text>
</comment>
<dbReference type="GO" id="GO:0016567">
    <property type="term" value="P:protein ubiquitination"/>
    <property type="evidence" value="ECO:0007669"/>
    <property type="project" value="InterPro"/>
</dbReference>
<keyword evidence="5" id="KW-0597">Phosphoprotein</keyword>
<name>A0A6A4V9B6_AMPAM</name>
<feature type="transmembrane region" description="Helical" evidence="11">
    <location>
        <begin position="287"/>
        <end position="311"/>
    </location>
</feature>
<evidence type="ECO:0000313" key="12">
    <source>
        <dbReference type="EMBL" id="KAF0289709.1"/>
    </source>
</evidence>
<dbReference type="GO" id="GO:0005634">
    <property type="term" value="C:nucleus"/>
    <property type="evidence" value="ECO:0007669"/>
    <property type="project" value="UniProtKB-SubCell"/>
</dbReference>
<keyword evidence="13" id="KW-1185">Reference proteome</keyword>
<evidence type="ECO:0000256" key="11">
    <source>
        <dbReference type="SAM" id="Phobius"/>
    </source>
</evidence>
<evidence type="ECO:0000256" key="8">
    <source>
        <dbReference type="ARBA" id="ARBA00023242"/>
    </source>
</evidence>
<evidence type="ECO:0000256" key="9">
    <source>
        <dbReference type="ARBA" id="ARBA00023306"/>
    </source>
</evidence>
<feature type="transmembrane region" description="Helical" evidence="11">
    <location>
        <begin position="432"/>
        <end position="450"/>
    </location>
</feature>
<sequence length="470" mass="50365">MSQSVKNPTGGGVAPKRSAADDREASSKARRTDADAPAPPPKISMSLGPKKPAPGAVPPPKPPVKAISMKLGSKPPSSGPAPAALLKPKSLLAARAFGDGDSDDEEEEMPPEAKMRMKNIGSWSAGQQRDGPAARSVRRMTRLLRMVGATARPGRCSLVTALLLYILVTAITMQNVYILFRLGWTLLGQGQHWIRATVLSHVFGTLVAVQWASLTATFAVGRRRYAALLHQLRELAREKDLLDEHLGSRKSTFISLCMACALVFLWFSGTAATISVDRGVIDACSHSATTCALALALAFGSFIPVVGVLHLRDEVYCHIVEMVPVMLYGILILVCLIISVEFFVRLILSPSVIVFCLAITCAACVSLIGPCEASERLLSRLAAGRDLLLLLLPESRRWGEGRHQLDVMLLVAGRDLETVGDLGLFRLRRSTLLGVLSTVVTYMVIMMQFLTSAGGNGSAAFPATNATGDD</sequence>
<keyword evidence="11" id="KW-1133">Transmembrane helix</keyword>
<keyword evidence="7" id="KW-0007">Acetylation</keyword>
<keyword evidence="6" id="KW-0832">Ubl conjugation</keyword>
<comment type="function">
    <text evidence="1">May be involved in cell cycle regulation.</text>
</comment>
<keyword evidence="8" id="KW-0539">Nucleus</keyword>
<evidence type="ECO:0000256" key="7">
    <source>
        <dbReference type="ARBA" id="ARBA00022990"/>
    </source>
</evidence>
<keyword evidence="9" id="KW-0131">Cell cycle</keyword>
<reference evidence="12 13" key="1">
    <citation type="submission" date="2019-07" db="EMBL/GenBank/DDBJ databases">
        <title>Draft genome assembly of a fouling barnacle, Amphibalanus amphitrite (Darwin, 1854): The first reference genome for Thecostraca.</title>
        <authorList>
            <person name="Kim W."/>
        </authorList>
    </citation>
    <scope>NUCLEOTIDE SEQUENCE [LARGE SCALE GENOMIC DNA]</scope>
    <source>
        <strain evidence="12">SNU_AA5</strain>
        <tissue evidence="12">Soma without cirri and trophi</tissue>
    </source>
</reference>
<gene>
    <name evidence="12" type="primary">PCNP_2</name>
    <name evidence="12" type="ORF">FJT64_012066</name>
</gene>
<feature type="compositionally biased region" description="Low complexity" evidence="10">
    <location>
        <begin position="64"/>
        <end position="84"/>
    </location>
</feature>
<evidence type="ECO:0000256" key="1">
    <source>
        <dbReference type="ARBA" id="ARBA00002646"/>
    </source>
</evidence>
<dbReference type="EMBL" id="VIIS01002012">
    <property type="protein sequence ID" value="KAF0289711.1"/>
    <property type="molecule type" value="Genomic_DNA"/>
</dbReference>
<feature type="transmembrane region" description="Helical" evidence="11">
    <location>
        <begin position="350"/>
        <end position="371"/>
    </location>
</feature>
<evidence type="ECO:0000256" key="2">
    <source>
        <dbReference type="ARBA" id="ARBA00004123"/>
    </source>
</evidence>
<feature type="compositionally biased region" description="Basic and acidic residues" evidence="10">
    <location>
        <begin position="18"/>
        <end position="34"/>
    </location>
</feature>
<evidence type="ECO:0000256" key="10">
    <source>
        <dbReference type="SAM" id="MobiDB-lite"/>
    </source>
</evidence>
<keyword evidence="11" id="KW-0472">Membrane</keyword>
<organism evidence="12 13">
    <name type="scientific">Amphibalanus amphitrite</name>
    <name type="common">Striped barnacle</name>
    <name type="synonym">Balanus amphitrite</name>
    <dbReference type="NCBI Taxonomy" id="1232801"/>
    <lineage>
        <taxon>Eukaryota</taxon>
        <taxon>Metazoa</taxon>
        <taxon>Ecdysozoa</taxon>
        <taxon>Arthropoda</taxon>
        <taxon>Crustacea</taxon>
        <taxon>Multicrustacea</taxon>
        <taxon>Cirripedia</taxon>
        <taxon>Thoracica</taxon>
        <taxon>Thoracicalcarea</taxon>
        <taxon>Balanomorpha</taxon>
        <taxon>Balanoidea</taxon>
        <taxon>Balanidae</taxon>
        <taxon>Amphibalaninae</taxon>
        <taxon>Amphibalanus</taxon>
    </lineage>
</organism>
<dbReference type="Pfam" id="PF15473">
    <property type="entry name" value="PCNP"/>
    <property type="match status" value="1"/>
</dbReference>
<evidence type="ECO:0000256" key="4">
    <source>
        <dbReference type="ARBA" id="ARBA00022059"/>
    </source>
</evidence>
<accession>A0A6A4V9B6</accession>
<feature type="transmembrane region" description="Helical" evidence="11">
    <location>
        <begin position="198"/>
        <end position="220"/>
    </location>
</feature>
<comment type="caution">
    <text evidence="12">The sequence shown here is derived from an EMBL/GenBank/DDBJ whole genome shotgun (WGS) entry which is preliminary data.</text>
</comment>
<dbReference type="InterPro" id="IPR029169">
    <property type="entry name" value="PCNP"/>
</dbReference>
<feature type="transmembrane region" description="Helical" evidence="11">
    <location>
        <begin position="156"/>
        <end position="178"/>
    </location>
</feature>
<dbReference type="PANTHER" id="PTHR16523:SF6">
    <property type="entry name" value="PEST PROTEOLYTIC SIGNAL-CONTAINING NUCLEAR PROTEIN"/>
    <property type="match status" value="1"/>
</dbReference>
<protein>
    <recommendedName>
        <fullName evidence="4">PEST proteolytic signal-containing nuclear protein</fullName>
    </recommendedName>
</protein>
<dbReference type="Proteomes" id="UP000440578">
    <property type="component" value="Unassembled WGS sequence"/>
</dbReference>
<evidence type="ECO:0000313" key="13">
    <source>
        <dbReference type="Proteomes" id="UP000440578"/>
    </source>
</evidence>
<dbReference type="EMBL" id="VIIS01002012">
    <property type="protein sequence ID" value="KAF0289709.1"/>
    <property type="molecule type" value="Genomic_DNA"/>
</dbReference>
<feature type="transmembrane region" description="Helical" evidence="11">
    <location>
        <begin position="253"/>
        <end position="275"/>
    </location>
</feature>
<proteinExistence type="predicted"/>
<feature type="transmembrane region" description="Helical" evidence="11">
    <location>
        <begin position="323"/>
        <end position="344"/>
    </location>
</feature>
<evidence type="ECO:0000256" key="6">
    <source>
        <dbReference type="ARBA" id="ARBA00022843"/>
    </source>
</evidence>
<feature type="region of interest" description="Disordered" evidence="10">
    <location>
        <begin position="1"/>
        <end position="84"/>
    </location>
</feature>
<dbReference type="GO" id="GO:0043161">
    <property type="term" value="P:proteasome-mediated ubiquitin-dependent protein catabolic process"/>
    <property type="evidence" value="ECO:0007669"/>
    <property type="project" value="TreeGrafter"/>
</dbReference>
<dbReference type="AlphaFoldDB" id="A0A6A4V9B6"/>
<keyword evidence="11" id="KW-0812">Transmembrane</keyword>
<comment type="subcellular location">
    <subcellularLocation>
        <location evidence="2">Nucleus</location>
    </subcellularLocation>
</comment>
<feature type="compositionally biased region" description="Pro residues" evidence="10">
    <location>
        <begin position="51"/>
        <end position="63"/>
    </location>
</feature>